<feature type="region of interest" description="Disordered" evidence="1">
    <location>
        <begin position="1"/>
        <end position="21"/>
    </location>
</feature>
<protein>
    <recommendedName>
        <fullName evidence="4">Transmembrane protein</fullName>
    </recommendedName>
</protein>
<name>A0ABR4H4W9_9EURO</name>
<evidence type="ECO:0000313" key="2">
    <source>
        <dbReference type="EMBL" id="KAL2810375.1"/>
    </source>
</evidence>
<gene>
    <name evidence="2" type="ORF">BJX63DRAFT_318440</name>
</gene>
<dbReference type="Proteomes" id="UP001610334">
    <property type="component" value="Unassembled WGS sequence"/>
</dbReference>
<proteinExistence type="predicted"/>
<organism evidence="2 3">
    <name type="scientific">Aspergillus granulosus</name>
    <dbReference type="NCBI Taxonomy" id="176169"/>
    <lineage>
        <taxon>Eukaryota</taxon>
        <taxon>Fungi</taxon>
        <taxon>Dikarya</taxon>
        <taxon>Ascomycota</taxon>
        <taxon>Pezizomycotina</taxon>
        <taxon>Eurotiomycetes</taxon>
        <taxon>Eurotiomycetidae</taxon>
        <taxon>Eurotiales</taxon>
        <taxon>Aspergillaceae</taxon>
        <taxon>Aspergillus</taxon>
        <taxon>Aspergillus subgen. Nidulantes</taxon>
    </lineage>
</organism>
<evidence type="ECO:0000256" key="1">
    <source>
        <dbReference type="SAM" id="MobiDB-lite"/>
    </source>
</evidence>
<reference evidence="2 3" key="1">
    <citation type="submission" date="2024-07" db="EMBL/GenBank/DDBJ databases">
        <title>Section-level genome sequencing and comparative genomics of Aspergillus sections Usti and Cavernicolus.</title>
        <authorList>
            <consortium name="Lawrence Berkeley National Laboratory"/>
            <person name="Nybo J.L."/>
            <person name="Vesth T.C."/>
            <person name="Theobald S."/>
            <person name="Frisvad J.C."/>
            <person name="Larsen T.O."/>
            <person name="Kjaerboelling I."/>
            <person name="Rothschild-Mancinelli K."/>
            <person name="Lyhne E.K."/>
            <person name="Kogle M.E."/>
            <person name="Barry K."/>
            <person name="Clum A."/>
            <person name="Na H."/>
            <person name="Ledsgaard L."/>
            <person name="Lin J."/>
            <person name="Lipzen A."/>
            <person name="Kuo A."/>
            <person name="Riley R."/>
            <person name="Mondo S."/>
            <person name="Labutti K."/>
            <person name="Haridas S."/>
            <person name="Pangalinan J."/>
            <person name="Salamov A.A."/>
            <person name="Simmons B.A."/>
            <person name="Magnuson J.K."/>
            <person name="Chen J."/>
            <person name="Drula E."/>
            <person name="Henrissat B."/>
            <person name="Wiebenga A."/>
            <person name="Lubbers R.J."/>
            <person name="Gomes A.C."/>
            <person name="Makela M.R."/>
            <person name="Stajich J."/>
            <person name="Grigoriev I.V."/>
            <person name="Mortensen U.H."/>
            <person name="De Vries R.P."/>
            <person name="Baker S.E."/>
            <person name="Andersen M.R."/>
        </authorList>
    </citation>
    <scope>NUCLEOTIDE SEQUENCE [LARGE SCALE GENOMIC DNA]</scope>
    <source>
        <strain evidence="2 3">CBS 588.65</strain>
    </source>
</reference>
<sequence>MMLNKAVAPGADPQNAPPGKSFRLLAFPRGQFATSTDPDASAFLLRGKGGLTDSYFGHRRGPRKKKSPQSLQQMMALHVHPPSAPPLGDKSNRQCRHSQAADWRTASSSRAACTPLAFCRFALGSLVLAVFTFVSDYQAFRLVSTRPASPGARRAAVRRLVVDGSQCVGDRYDDLLEPARPGHRPVWAFPGPLLPITARSLPFLFGEGKGGRTTLEALEGWENFPRLRSFF</sequence>
<accession>A0ABR4H4W9</accession>
<evidence type="ECO:0008006" key="4">
    <source>
        <dbReference type="Google" id="ProtNLM"/>
    </source>
</evidence>
<keyword evidence="3" id="KW-1185">Reference proteome</keyword>
<dbReference type="EMBL" id="JBFXLT010000072">
    <property type="protein sequence ID" value="KAL2810375.1"/>
    <property type="molecule type" value="Genomic_DNA"/>
</dbReference>
<evidence type="ECO:0000313" key="3">
    <source>
        <dbReference type="Proteomes" id="UP001610334"/>
    </source>
</evidence>
<comment type="caution">
    <text evidence="2">The sequence shown here is derived from an EMBL/GenBank/DDBJ whole genome shotgun (WGS) entry which is preliminary data.</text>
</comment>